<sequence length="49" mass="5825">MLLIYETFNSCVICMEECCFSHFLNRCIVPYHCCIISSDLLQREFSCEH</sequence>
<protein>
    <submittedName>
        <fullName evidence="1">Uncharacterized protein</fullName>
    </submittedName>
</protein>
<accession>A0A2P2M9K5</accession>
<name>A0A2P2M9K5_RHIMU</name>
<evidence type="ECO:0000313" key="1">
    <source>
        <dbReference type="EMBL" id="MBX26907.1"/>
    </source>
</evidence>
<reference evidence="1" key="1">
    <citation type="submission" date="2018-02" db="EMBL/GenBank/DDBJ databases">
        <title>Rhizophora mucronata_Transcriptome.</title>
        <authorList>
            <person name="Meera S.P."/>
            <person name="Sreeshan A."/>
            <person name="Augustine A."/>
        </authorList>
    </citation>
    <scope>NUCLEOTIDE SEQUENCE</scope>
    <source>
        <tissue evidence="1">Leaf</tissue>
    </source>
</reference>
<proteinExistence type="predicted"/>
<dbReference type="EMBL" id="GGEC01046427">
    <property type="protein sequence ID" value="MBX26911.1"/>
    <property type="molecule type" value="Transcribed_RNA"/>
</dbReference>
<organism evidence="1">
    <name type="scientific">Rhizophora mucronata</name>
    <name type="common">Asiatic mangrove</name>
    <dbReference type="NCBI Taxonomy" id="61149"/>
    <lineage>
        <taxon>Eukaryota</taxon>
        <taxon>Viridiplantae</taxon>
        <taxon>Streptophyta</taxon>
        <taxon>Embryophyta</taxon>
        <taxon>Tracheophyta</taxon>
        <taxon>Spermatophyta</taxon>
        <taxon>Magnoliopsida</taxon>
        <taxon>eudicotyledons</taxon>
        <taxon>Gunneridae</taxon>
        <taxon>Pentapetalae</taxon>
        <taxon>rosids</taxon>
        <taxon>fabids</taxon>
        <taxon>Malpighiales</taxon>
        <taxon>Rhizophoraceae</taxon>
        <taxon>Rhizophora</taxon>
    </lineage>
</organism>
<dbReference type="AlphaFoldDB" id="A0A2P2M9K5"/>
<dbReference type="EMBL" id="GGEC01046423">
    <property type="protein sequence ID" value="MBX26907.1"/>
    <property type="molecule type" value="Transcribed_RNA"/>
</dbReference>